<evidence type="ECO:0000313" key="2">
    <source>
        <dbReference type="EMBL" id="KFE69197.1"/>
    </source>
</evidence>
<dbReference type="AlphaFoldDB" id="A0A085WND4"/>
<reference evidence="2 3" key="1">
    <citation type="submission" date="2014-04" db="EMBL/GenBank/DDBJ databases">
        <title>Genome assembly of Hyalangium minutum DSM 14724.</title>
        <authorList>
            <person name="Sharma G."/>
            <person name="Subramanian S."/>
        </authorList>
    </citation>
    <scope>NUCLEOTIDE SEQUENCE [LARGE SCALE GENOMIC DNA]</scope>
    <source>
        <strain evidence="2 3">DSM 14724</strain>
    </source>
</reference>
<dbReference type="Proteomes" id="UP000028725">
    <property type="component" value="Unassembled WGS sequence"/>
</dbReference>
<dbReference type="SUPFAM" id="SSF69304">
    <property type="entry name" value="Tricorn protease N-terminal domain"/>
    <property type="match status" value="1"/>
</dbReference>
<dbReference type="RefSeq" id="WP_083968316.1">
    <property type="nucleotide sequence ID" value="NZ_JMCB01000005.1"/>
</dbReference>
<gene>
    <name evidence="2" type="ORF">DB31_7099</name>
</gene>
<evidence type="ECO:0008006" key="4">
    <source>
        <dbReference type="Google" id="ProtNLM"/>
    </source>
</evidence>
<dbReference type="Gene3D" id="2.120.10.30">
    <property type="entry name" value="TolB, C-terminal domain"/>
    <property type="match status" value="1"/>
</dbReference>
<comment type="caution">
    <text evidence="2">The sequence shown here is derived from an EMBL/GenBank/DDBJ whole genome shotgun (WGS) entry which is preliminary data.</text>
</comment>
<evidence type="ECO:0000256" key="1">
    <source>
        <dbReference type="SAM" id="SignalP"/>
    </source>
</evidence>
<evidence type="ECO:0000313" key="3">
    <source>
        <dbReference type="Proteomes" id="UP000028725"/>
    </source>
</evidence>
<keyword evidence="1" id="KW-0732">Signal</keyword>
<keyword evidence="3" id="KW-1185">Reference proteome</keyword>
<organism evidence="2 3">
    <name type="scientific">Hyalangium minutum</name>
    <dbReference type="NCBI Taxonomy" id="394096"/>
    <lineage>
        <taxon>Bacteria</taxon>
        <taxon>Pseudomonadati</taxon>
        <taxon>Myxococcota</taxon>
        <taxon>Myxococcia</taxon>
        <taxon>Myxococcales</taxon>
        <taxon>Cystobacterineae</taxon>
        <taxon>Archangiaceae</taxon>
        <taxon>Hyalangium</taxon>
    </lineage>
</organism>
<feature type="chain" id="PRO_5001799968" description="TolB protein" evidence="1">
    <location>
        <begin position="21"/>
        <end position="288"/>
    </location>
</feature>
<sequence length="288" mass="30674">MRKSFLAVATLTLVATSATAAERMHPADRRRVEKARERIVPAVEKEFGPKARFVHLFGQGRGMLAGVVAEIPEQPLGTDELPLLAIVQYDETTGAVSVVDRQFKYREARSVGPHVALLDGQGNLYLREPGGRERLLAQRVGGDLFPAAKGDALVATLESSGTEGHETSVGLIDMKGHVKVLADGPGVDAAPAISPDGKTVVFVSGRTSVASFYVTTVDGAAPKQLTNIGLEGWMLFEGVPANFVPPPVSSHHMEWLNADVLRYNAGGGEFWTINVRTGQAAPDLGGEK</sequence>
<proteinExistence type="predicted"/>
<accession>A0A085WND4</accession>
<dbReference type="EMBL" id="JMCB01000005">
    <property type="protein sequence ID" value="KFE69197.1"/>
    <property type="molecule type" value="Genomic_DNA"/>
</dbReference>
<dbReference type="OrthoDB" id="5521775at2"/>
<name>A0A085WND4_9BACT</name>
<dbReference type="InterPro" id="IPR011659">
    <property type="entry name" value="WD40"/>
</dbReference>
<dbReference type="STRING" id="394096.DB31_7099"/>
<dbReference type="InterPro" id="IPR011042">
    <property type="entry name" value="6-blade_b-propeller_TolB-like"/>
</dbReference>
<dbReference type="Pfam" id="PF07676">
    <property type="entry name" value="PD40"/>
    <property type="match status" value="1"/>
</dbReference>
<feature type="signal peptide" evidence="1">
    <location>
        <begin position="1"/>
        <end position="20"/>
    </location>
</feature>
<protein>
    <recommendedName>
        <fullName evidence="4">TolB protein</fullName>
    </recommendedName>
</protein>